<comment type="caution">
    <text evidence="5">The sequence shown here is derived from an EMBL/GenBank/DDBJ whole genome shotgun (WGS) entry which is preliminary data.</text>
</comment>
<name>A0A921JPT8_9ACTN</name>
<dbReference type="GO" id="GO:0016757">
    <property type="term" value="F:glycosyltransferase activity"/>
    <property type="evidence" value="ECO:0007669"/>
    <property type="project" value="UniProtKB-KW"/>
</dbReference>
<evidence type="ECO:0000259" key="3">
    <source>
        <dbReference type="Pfam" id="PF00534"/>
    </source>
</evidence>
<dbReference type="PANTHER" id="PTHR45947:SF3">
    <property type="entry name" value="SULFOQUINOVOSYL TRANSFERASE SQD2"/>
    <property type="match status" value="1"/>
</dbReference>
<dbReference type="GO" id="GO:1901137">
    <property type="term" value="P:carbohydrate derivative biosynthetic process"/>
    <property type="evidence" value="ECO:0007669"/>
    <property type="project" value="UniProtKB-ARBA"/>
</dbReference>
<evidence type="ECO:0000256" key="1">
    <source>
        <dbReference type="ARBA" id="ARBA00022676"/>
    </source>
</evidence>
<dbReference type="InterPro" id="IPR028098">
    <property type="entry name" value="Glyco_trans_4-like_N"/>
</dbReference>
<keyword evidence="2" id="KW-0808">Transferase</keyword>
<dbReference type="Pfam" id="PF00534">
    <property type="entry name" value="Glycos_transf_1"/>
    <property type="match status" value="1"/>
</dbReference>
<dbReference type="InterPro" id="IPR001296">
    <property type="entry name" value="Glyco_trans_1"/>
</dbReference>
<evidence type="ECO:0000259" key="4">
    <source>
        <dbReference type="Pfam" id="PF13439"/>
    </source>
</evidence>
<evidence type="ECO:0000313" key="5">
    <source>
        <dbReference type="EMBL" id="HJE50645.1"/>
    </source>
</evidence>
<gene>
    <name evidence="5" type="ORF">K8V15_01470</name>
</gene>
<feature type="domain" description="Glycosyltransferase subfamily 4-like N-terminal" evidence="4">
    <location>
        <begin position="15"/>
        <end position="217"/>
    </location>
</feature>
<organism evidence="5 6">
    <name type="scientific">Tessaracoccus flavescens</name>
    <dbReference type="NCBI Taxonomy" id="399497"/>
    <lineage>
        <taxon>Bacteria</taxon>
        <taxon>Bacillati</taxon>
        <taxon>Actinomycetota</taxon>
        <taxon>Actinomycetes</taxon>
        <taxon>Propionibacteriales</taxon>
        <taxon>Propionibacteriaceae</taxon>
        <taxon>Tessaracoccus</taxon>
    </lineage>
</organism>
<dbReference type="Proteomes" id="UP000712713">
    <property type="component" value="Unassembled WGS sequence"/>
</dbReference>
<dbReference type="EMBL" id="DYZF01000036">
    <property type="protein sequence ID" value="HJE50645.1"/>
    <property type="molecule type" value="Genomic_DNA"/>
</dbReference>
<feature type="domain" description="Glycosyl transferase family 1" evidence="3">
    <location>
        <begin position="235"/>
        <end position="347"/>
    </location>
</feature>
<proteinExistence type="predicted"/>
<dbReference type="Gene3D" id="3.40.50.2000">
    <property type="entry name" value="Glycogen Phosphorylase B"/>
    <property type="match status" value="2"/>
</dbReference>
<dbReference type="Pfam" id="PF13439">
    <property type="entry name" value="Glyco_transf_4"/>
    <property type="match status" value="1"/>
</dbReference>
<dbReference type="CDD" id="cd03801">
    <property type="entry name" value="GT4_PimA-like"/>
    <property type="match status" value="1"/>
</dbReference>
<reference evidence="5" key="2">
    <citation type="submission" date="2021-09" db="EMBL/GenBank/DDBJ databases">
        <authorList>
            <person name="Gilroy R."/>
        </authorList>
    </citation>
    <scope>NUCLEOTIDE SEQUENCE</scope>
    <source>
        <strain evidence="5">ChiGjej3B3-7470</strain>
    </source>
</reference>
<evidence type="ECO:0000313" key="6">
    <source>
        <dbReference type="Proteomes" id="UP000712713"/>
    </source>
</evidence>
<accession>A0A921JPT8</accession>
<dbReference type="AlphaFoldDB" id="A0A921JPT8"/>
<evidence type="ECO:0000256" key="2">
    <source>
        <dbReference type="ARBA" id="ARBA00022679"/>
    </source>
</evidence>
<sequence>MRIGLLIDDFFPASGGIGRSMQTQMEELTAQGHEVTLIAPDRHLEKPRVGRVIECPTIYRDGLPAHLSVLHPTERRARLINKVAKLDVVHSQTDRGALVLAARLARLQNIPHVHTFHANIAGTHTVLPFASFWGTWAYELLTTRALAMATKRPPRFYSSLPPFSKEVDAHNIFSRMDWRSYGWIAAHVDLVTSPAQYMLDNIERAVGGPIDGIAIPNAYNRPMRDAIAATTRNRRSDTVRFLSIGRLSAEKRLSVLIKAFKKANLPNAELVIVGDGDQRKKLQALAGDFPGIDFRGHLSDRSAIAYELANADTLVLSSYRFDVQPMVIVEAALAGLPTLYCDDRLTTGLTDSSALLTEPDYRSLARGMAKMADPQTRAAYSAATVELVEKMSPATMAASYVAAYNEAIERKAARG</sequence>
<reference evidence="5" key="1">
    <citation type="journal article" date="2021" name="PeerJ">
        <title>Extensive microbial diversity within the chicken gut microbiome revealed by metagenomics and culture.</title>
        <authorList>
            <person name="Gilroy R."/>
            <person name="Ravi A."/>
            <person name="Getino M."/>
            <person name="Pursley I."/>
            <person name="Horton D.L."/>
            <person name="Alikhan N.F."/>
            <person name="Baker D."/>
            <person name="Gharbi K."/>
            <person name="Hall N."/>
            <person name="Watson M."/>
            <person name="Adriaenssens E.M."/>
            <person name="Foster-Nyarko E."/>
            <person name="Jarju S."/>
            <person name="Secka A."/>
            <person name="Antonio M."/>
            <person name="Oren A."/>
            <person name="Chaudhuri R.R."/>
            <person name="La Ragione R."/>
            <person name="Hildebrand F."/>
            <person name="Pallen M.J."/>
        </authorList>
    </citation>
    <scope>NUCLEOTIDE SEQUENCE</scope>
    <source>
        <strain evidence="5">ChiGjej3B3-7470</strain>
    </source>
</reference>
<keyword evidence="1" id="KW-0328">Glycosyltransferase</keyword>
<dbReference type="SUPFAM" id="SSF53756">
    <property type="entry name" value="UDP-Glycosyltransferase/glycogen phosphorylase"/>
    <property type="match status" value="1"/>
</dbReference>
<dbReference type="PANTHER" id="PTHR45947">
    <property type="entry name" value="SULFOQUINOVOSYL TRANSFERASE SQD2"/>
    <property type="match status" value="1"/>
</dbReference>
<dbReference type="InterPro" id="IPR050194">
    <property type="entry name" value="Glycosyltransferase_grp1"/>
</dbReference>
<protein>
    <submittedName>
        <fullName evidence="5">Glycosyltransferase family 4 protein</fullName>
    </submittedName>
</protein>